<evidence type="ECO:0000256" key="4">
    <source>
        <dbReference type="ARBA" id="ARBA00022827"/>
    </source>
</evidence>
<dbReference type="EMBL" id="CP030840">
    <property type="protein sequence ID" value="AXC15536.1"/>
    <property type="molecule type" value="Genomic_DNA"/>
</dbReference>
<comment type="cofactor">
    <cofactor evidence="1">
        <name>FAD</name>
        <dbReference type="ChEBI" id="CHEBI:57692"/>
    </cofactor>
</comment>
<dbReference type="AlphaFoldDB" id="A0A2Z5GAB7"/>
<feature type="domain" description="FAD-binding PCMH-type" evidence="6">
    <location>
        <begin position="48"/>
        <end position="217"/>
    </location>
</feature>
<dbReference type="PANTHER" id="PTHR42973:SF39">
    <property type="entry name" value="FAD-BINDING PCMH-TYPE DOMAIN-CONTAINING PROTEIN"/>
    <property type="match status" value="1"/>
</dbReference>
<dbReference type="Pfam" id="PF01565">
    <property type="entry name" value="FAD_binding_4"/>
    <property type="match status" value="1"/>
</dbReference>
<comment type="similarity">
    <text evidence="2">Belongs to the oxygen-dependent FAD-linked oxidoreductase family.</text>
</comment>
<keyword evidence="3" id="KW-0285">Flavoprotein</keyword>
<dbReference type="InterPro" id="IPR036318">
    <property type="entry name" value="FAD-bd_PCMH-like_sf"/>
</dbReference>
<dbReference type="InterPro" id="IPR012951">
    <property type="entry name" value="BBE"/>
</dbReference>
<dbReference type="Gene3D" id="3.40.462.20">
    <property type="match status" value="1"/>
</dbReference>
<dbReference type="InterPro" id="IPR016167">
    <property type="entry name" value="FAD-bd_PCMH_sub1"/>
</dbReference>
<evidence type="ECO:0000313" key="7">
    <source>
        <dbReference type="EMBL" id="AXC15536.1"/>
    </source>
</evidence>
<dbReference type="PANTHER" id="PTHR42973">
    <property type="entry name" value="BINDING OXIDOREDUCTASE, PUTATIVE (AFU_ORTHOLOGUE AFUA_1G17690)-RELATED"/>
    <property type="match status" value="1"/>
</dbReference>
<dbReference type="OrthoDB" id="545125at2"/>
<dbReference type="GO" id="GO:0016491">
    <property type="term" value="F:oxidoreductase activity"/>
    <property type="evidence" value="ECO:0007669"/>
    <property type="project" value="UniProtKB-KW"/>
</dbReference>
<dbReference type="InterPro" id="IPR016169">
    <property type="entry name" value="FAD-bd_PCMH_sub2"/>
</dbReference>
<proteinExistence type="inferred from homology"/>
<evidence type="ECO:0000313" key="8">
    <source>
        <dbReference type="Proteomes" id="UP000253606"/>
    </source>
</evidence>
<protein>
    <submittedName>
        <fullName evidence="7">FAD-linked oxidoreductase family</fullName>
    </submittedName>
</protein>
<dbReference type="PROSITE" id="PS51387">
    <property type="entry name" value="FAD_PCMH"/>
    <property type="match status" value="1"/>
</dbReference>
<dbReference type="Proteomes" id="UP000253606">
    <property type="component" value="Chromosome"/>
</dbReference>
<dbReference type="KEGG" id="abas:ACPOL_6300"/>
<organism evidence="7 8">
    <name type="scientific">Acidisarcina polymorpha</name>
    <dbReference type="NCBI Taxonomy" id="2211140"/>
    <lineage>
        <taxon>Bacteria</taxon>
        <taxon>Pseudomonadati</taxon>
        <taxon>Acidobacteriota</taxon>
        <taxon>Terriglobia</taxon>
        <taxon>Terriglobales</taxon>
        <taxon>Acidobacteriaceae</taxon>
        <taxon>Acidisarcina</taxon>
    </lineage>
</organism>
<name>A0A2Z5GAB7_9BACT</name>
<accession>A0A2Z5GAB7</accession>
<sequence length="460" mass="49357">MSTGSKLQIEIDKGAQLATDLRAHLEGADVFGGSDDPGVDFGPWNIAEAQRPLARIECRTAGQVSTALKIAADHDVPVSVCGGREDAFARNSRAGFLVVDLRHMDNVNYDAVTRVARIGGGVTTSRLLSRLSSDIVTPTTCNANVGLIGAATGGGYGLLAGSYGLVCDALLGVEMVLANGQQVSVDATHEPDLFWALRGGGNGFGVVTSARLATYSCPHVLSTQINFPLSSGRRPLMIIQDLLDEEPDRLGLTPVFAKVDDGPAILSLQFAWNGLEEEGRAVLKVLSDLPGAQVANVGLVPFRETLDRGELWPWGKVWGARTRSLSRLDGAVVDTCLEGAETMPSLGARLFLHDFHGYASRVPLSETAFALREDHYVAAACGMSEPSDRDGEEIMRKWLDNVAGSLEKSAMPGGYVNFLAPSDTERVERFYGQAAERLRAIKLQVDPHDRFRSATARLRP</sequence>
<dbReference type="Gene3D" id="3.30.43.10">
    <property type="entry name" value="Uridine Diphospho-n-acetylenolpyruvylglucosamine Reductase, domain 2"/>
    <property type="match status" value="1"/>
</dbReference>
<reference evidence="7 8" key="1">
    <citation type="journal article" date="2018" name="Front. Microbiol.">
        <title>Hydrolytic Capabilities as a Key to Environmental Success: Chitinolytic and Cellulolytic Acidobacteria From Acidic Sub-arctic Soils and Boreal Peatlands.</title>
        <authorList>
            <person name="Belova S.E."/>
            <person name="Ravin N.V."/>
            <person name="Pankratov T.A."/>
            <person name="Rakitin A.L."/>
            <person name="Ivanova A.A."/>
            <person name="Beletsky A.V."/>
            <person name="Mardanov A.V."/>
            <person name="Sinninghe Damste J.S."/>
            <person name="Dedysh S.N."/>
        </authorList>
    </citation>
    <scope>NUCLEOTIDE SEQUENCE [LARGE SCALE GENOMIC DNA]</scope>
    <source>
        <strain evidence="7 8">SBC82</strain>
    </source>
</reference>
<dbReference type="Pfam" id="PF08031">
    <property type="entry name" value="BBE"/>
    <property type="match status" value="1"/>
</dbReference>
<evidence type="ECO:0000256" key="2">
    <source>
        <dbReference type="ARBA" id="ARBA00005466"/>
    </source>
</evidence>
<keyword evidence="4" id="KW-0274">FAD</keyword>
<dbReference type="RefSeq" id="WP_114210200.1">
    <property type="nucleotide sequence ID" value="NZ_CP030840.1"/>
</dbReference>
<dbReference type="Gene3D" id="3.30.465.10">
    <property type="match status" value="1"/>
</dbReference>
<keyword evidence="8" id="KW-1185">Reference proteome</keyword>
<keyword evidence="5" id="KW-0560">Oxidoreductase</keyword>
<evidence type="ECO:0000259" key="6">
    <source>
        <dbReference type="PROSITE" id="PS51387"/>
    </source>
</evidence>
<dbReference type="InterPro" id="IPR050416">
    <property type="entry name" value="FAD-linked_Oxidoreductase"/>
</dbReference>
<dbReference type="SUPFAM" id="SSF56176">
    <property type="entry name" value="FAD-binding/transporter-associated domain-like"/>
    <property type="match status" value="1"/>
</dbReference>
<dbReference type="InterPro" id="IPR006094">
    <property type="entry name" value="Oxid_FAD_bind_N"/>
</dbReference>
<evidence type="ECO:0000256" key="5">
    <source>
        <dbReference type="ARBA" id="ARBA00023002"/>
    </source>
</evidence>
<gene>
    <name evidence="7" type="ORF">ACPOL_6300</name>
</gene>
<evidence type="ECO:0000256" key="3">
    <source>
        <dbReference type="ARBA" id="ARBA00022630"/>
    </source>
</evidence>
<evidence type="ECO:0000256" key="1">
    <source>
        <dbReference type="ARBA" id="ARBA00001974"/>
    </source>
</evidence>
<dbReference type="GO" id="GO:0071949">
    <property type="term" value="F:FAD binding"/>
    <property type="evidence" value="ECO:0007669"/>
    <property type="project" value="InterPro"/>
</dbReference>
<dbReference type="InterPro" id="IPR016166">
    <property type="entry name" value="FAD-bd_PCMH"/>
</dbReference>